<dbReference type="OMA" id="ANTRPHC"/>
<feature type="region of interest" description="Disordered" evidence="1">
    <location>
        <begin position="114"/>
        <end position="174"/>
    </location>
</feature>
<sequence>MSSTSRNRTPAVLASDVSSQILPKVTVEDISARPQSKIGRLRAIGNQIRFLRRLERSIRQKDRLIAVSDEDAGSSPRDSPRVTSPLLKKPDSSGLQTNSTSAVGGRIVVVEAQQHPQPQQQQLLMPSSAMGIKSRQNFKMSRQKRVAGSRGGYNDQSWQERDRKMIDGADVNSD</sequence>
<accession>Q16Q46</accession>
<dbReference type="PaxDb" id="7159-AAEL011401-PA"/>
<reference evidence="2" key="3">
    <citation type="submission" date="2012-09" db="EMBL/GenBank/DDBJ databases">
        <authorList>
            <consortium name="VectorBase"/>
        </authorList>
    </citation>
    <scope>NUCLEOTIDE SEQUENCE</scope>
    <source>
        <strain evidence="2">Liverpool</strain>
    </source>
</reference>
<dbReference type="Proteomes" id="UP000682892">
    <property type="component" value="Unassembled WGS sequence"/>
</dbReference>
<evidence type="ECO:0000313" key="2">
    <source>
        <dbReference type="EMBL" id="EAT36517.1"/>
    </source>
</evidence>
<proteinExistence type="predicted"/>
<feature type="compositionally biased region" description="Basic and acidic residues" evidence="1">
    <location>
        <begin position="158"/>
        <end position="167"/>
    </location>
</feature>
<dbReference type="AlphaFoldDB" id="Q16Q46"/>
<gene>
    <name evidence="2" type="ORF">AaeL_AAEL011401</name>
</gene>
<dbReference type="EMBL" id="CH477761">
    <property type="protein sequence ID" value="EAT36517.1"/>
    <property type="molecule type" value="Genomic_DNA"/>
</dbReference>
<name>Q16Q46_AEDAE</name>
<reference evidence="2" key="2">
    <citation type="journal article" date="2007" name="Science">
        <title>Genome sequence of Aedes aegypti, a major arbovirus vector.</title>
        <authorList>
            <person name="Nene V."/>
            <person name="Wortman J.R."/>
            <person name="Lawson D."/>
            <person name="Haas B."/>
            <person name="Kodira C."/>
            <person name="Tu Z.J."/>
            <person name="Loftus B."/>
            <person name="Xi Z."/>
            <person name="Megy K."/>
            <person name="Grabherr M."/>
            <person name="Ren Q."/>
            <person name="Zdobnov E.M."/>
            <person name="Lobo N.F."/>
            <person name="Campbell K.S."/>
            <person name="Brown S.E."/>
            <person name="Bonaldo M.F."/>
            <person name="Zhu J."/>
            <person name="Sinkins S.P."/>
            <person name="Hogenkamp D.G."/>
            <person name="Amedeo P."/>
            <person name="Arensburger P."/>
            <person name="Atkinson P.W."/>
            <person name="Bidwell S."/>
            <person name="Biedler J."/>
            <person name="Birney E."/>
            <person name="Bruggner R.V."/>
            <person name="Costas J."/>
            <person name="Coy M.R."/>
            <person name="Crabtree J."/>
            <person name="Crawford M."/>
            <person name="Debruyn B."/>
            <person name="Decaprio D."/>
            <person name="Eiglmeier K."/>
            <person name="Eisenstadt E."/>
            <person name="El-Dorry H."/>
            <person name="Gelbart W.M."/>
            <person name="Gomes S.L."/>
            <person name="Hammond M."/>
            <person name="Hannick L.I."/>
            <person name="Hogan J.R."/>
            <person name="Holmes M.H."/>
            <person name="Jaffe D."/>
            <person name="Johnston J.S."/>
            <person name="Kennedy R.C."/>
            <person name="Koo H."/>
            <person name="Kravitz S."/>
            <person name="Kriventseva E.V."/>
            <person name="Kulp D."/>
            <person name="Labutti K."/>
            <person name="Lee E."/>
            <person name="Li S."/>
            <person name="Lovin D.D."/>
            <person name="Mao C."/>
            <person name="Mauceli E."/>
            <person name="Menck C.F."/>
            <person name="Miller J.R."/>
            <person name="Montgomery P."/>
            <person name="Mori A."/>
            <person name="Nascimento A.L."/>
            <person name="Naveira H.F."/>
            <person name="Nusbaum C."/>
            <person name="O'leary S."/>
            <person name="Orvis J."/>
            <person name="Pertea M."/>
            <person name="Quesneville H."/>
            <person name="Reidenbach K.R."/>
            <person name="Rogers Y.H."/>
            <person name="Roth C.W."/>
            <person name="Schneider J.R."/>
            <person name="Schatz M."/>
            <person name="Shumway M."/>
            <person name="Stanke M."/>
            <person name="Stinson E.O."/>
            <person name="Tubio J.M."/>
            <person name="Vanzee J.P."/>
            <person name="Verjovski-Almeida S."/>
            <person name="Werner D."/>
            <person name="White O."/>
            <person name="Wyder S."/>
            <person name="Zeng Q."/>
            <person name="Zhao Q."/>
            <person name="Zhao Y."/>
            <person name="Hill C.A."/>
            <person name="Raikhel A.S."/>
            <person name="Soares M.B."/>
            <person name="Knudson D.L."/>
            <person name="Lee N.H."/>
            <person name="Galagan J."/>
            <person name="Salzberg S.L."/>
            <person name="Paulsen I.T."/>
            <person name="Dimopoulos G."/>
            <person name="Collins F.H."/>
            <person name="Birren B."/>
            <person name="Fraser-Liggett C.M."/>
            <person name="Severson D.W."/>
        </authorList>
    </citation>
    <scope>NUCLEOTIDE SEQUENCE [LARGE SCALE GENOMIC DNA]</scope>
    <source>
        <strain evidence="2">Liverpool</strain>
    </source>
</reference>
<dbReference type="PhylomeDB" id="Q16Q46"/>
<evidence type="ECO:0000313" key="3">
    <source>
        <dbReference type="Proteomes" id="UP000682892"/>
    </source>
</evidence>
<reference evidence="2" key="1">
    <citation type="submission" date="2005-10" db="EMBL/GenBank/DDBJ databases">
        <authorList>
            <person name="Loftus B.J."/>
            <person name="Nene V.M."/>
            <person name="Hannick L.I."/>
            <person name="Bidwell S."/>
            <person name="Haas B."/>
            <person name="Amedeo P."/>
            <person name="Orvis J."/>
            <person name="Wortman J.R."/>
            <person name="White O.R."/>
            <person name="Salzberg S."/>
            <person name="Shumway M."/>
            <person name="Koo H."/>
            <person name="Zhao Y."/>
            <person name="Holmes M."/>
            <person name="Miller J."/>
            <person name="Schatz M."/>
            <person name="Pop M."/>
            <person name="Pai G."/>
            <person name="Utterback T."/>
            <person name="Rogers Y.-H."/>
            <person name="Kravitz S."/>
            <person name="Fraser C.M."/>
        </authorList>
    </citation>
    <scope>NUCLEOTIDE SEQUENCE</scope>
    <source>
        <strain evidence="2">Liverpool</strain>
    </source>
</reference>
<feature type="region of interest" description="Disordered" evidence="1">
    <location>
        <begin position="67"/>
        <end position="100"/>
    </location>
</feature>
<organism evidence="2 3">
    <name type="scientific">Aedes aegypti</name>
    <name type="common">Yellowfever mosquito</name>
    <name type="synonym">Culex aegypti</name>
    <dbReference type="NCBI Taxonomy" id="7159"/>
    <lineage>
        <taxon>Eukaryota</taxon>
        <taxon>Metazoa</taxon>
        <taxon>Ecdysozoa</taxon>
        <taxon>Arthropoda</taxon>
        <taxon>Hexapoda</taxon>
        <taxon>Insecta</taxon>
        <taxon>Pterygota</taxon>
        <taxon>Neoptera</taxon>
        <taxon>Endopterygota</taxon>
        <taxon>Diptera</taxon>
        <taxon>Nematocera</taxon>
        <taxon>Culicoidea</taxon>
        <taxon>Culicidae</taxon>
        <taxon>Culicinae</taxon>
        <taxon>Aedini</taxon>
        <taxon>Aedes</taxon>
        <taxon>Stegomyia</taxon>
    </lineage>
</organism>
<dbReference type="HOGENOM" id="CLU_1572150_0_0_1"/>
<dbReference type="eggNOG" id="ENOG502TD7B">
    <property type="taxonomic scope" value="Eukaryota"/>
</dbReference>
<evidence type="ECO:0000256" key="1">
    <source>
        <dbReference type="SAM" id="MobiDB-lite"/>
    </source>
</evidence>
<protein>
    <submittedName>
        <fullName evidence="2">AAEL011401-PA</fullName>
    </submittedName>
</protein>